<name>A0A937W0T5_UNCTE</name>
<dbReference type="SUPFAM" id="SSF56436">
    <property type="entry name" value="C-type lectin-like"/>
    <property type="match status" value="1"/>
</dbReference>
<dbReference type="InterPro" id="IPR042095">
    <property type="entry name" value="SUMF_sf"/>
</dbReference>
<organism evidence="2 3">
    <name type="scientific">Tectimicrobiota bacterium</name>
    <dbReference type="NCBI Taxonomy" id="2528274"/>
    <lineage>
        <taxon>Bacteria</taxon>
        <taxon>Pseudomonadati</taxon>
        <taxon>Nitrospinota/Tectimicrobiota group</taxon>
        <taxon>Candidatus Tectimicrobiota</taxon>
    </lineage>
</organism>
<dbReference type="Pfam" id="PF03781">
    <property type="entry name" value="FGE-sulfatase"/>
    <property type="match status" value="1"/>
</dbReference>
<dbReference type="Gene3D" id="3.90.1580.10">
    <property type="entry name" value="paralog of FGE (formylglycine-generating enzyme)"/>
    <property type="match status" value="1"/>
</dbReference>
<dbReference type="PANTHER" id="PTHR23150:SF19">
    <property type="entry name" value="FORMYLGLYCINE-GENERATING ENZYME"/>
    <property type="match status" value="1"/>
</dbReference>
<evidence type="ECO:0000313" key="3">
    <source>
        <dbReference type="Proteomes" id="UP000712673"/>
    </source>
</evidence>
<dbReference type="PANTHER" id="PTHR23150">
    <property type="entry name" value="SULFATASE MODIFYING FACTOR 1, 2"/>
    <property type="match status" value="1"/>
</dbReference>
<evidence type="ECO:0000259" key="1">
    <source>
        <dbReference type="Pfam" id="PF03781"/>
    </source>
</evidence>
<gene>
    <name evidence="2" type="ORF">FJZ47_07645</name>
</gene>
<dbReference type="AlphaFoldDB" id="A0A937W0T5"/>
<evidence type="ECO:0000313" key="2">
    <source>
        <dbReference type="EMBL" id="MBM3223655.1"/>
    </source>
</evidence>
<dbReference type="InterPro" id="IPR051043">
    <property type="entry name" value="Sulfatase_Mod_Factor_Kinase"/>
</dbReference>
<dbReference type="InterPro" id="IPR016187">
    <property type="entry name" value="CTDL_fold"/>
</dbReference>
<sequence>MDAIAQYRLYQPGSIFLIPVRLSACTIPPIEISATRNLQDLQYVDLFPAAVRAGALQRIVAALQRTPGYPDRKDATFSAVTQPALQPSEPELPSRPVWAADFGTDTYGCYADARIQEVVQRLRWIAPGTFLMGSPPDEPEREEDETLHRVQLSQGFWLADTPCTQALWQAVMGENPSAFQGAERPVERVSWEDVQAFLRRVNAHVRDEGWRLPTEAEWEYACRAGTSTPFWFGAQITPEQVNYDGNYPYAGGQQGRYRKETVPVCALPCNTWGLYQMHGNVWEWCQDWYAAYPAATAETPAVAPAGPPTGAARVLRGGGWFDGGGSARSAQRFRHDPRYRYVSVGFRLARGQAPGQ</sequence>
<comment type="caution">
    <text evidence="2">The sequence shown here is derived from an EMBL/GenBank/DDBJ whole genome shotgun (WGS) entry which is preliminary data.</text>
</comment>
<proteinExistence type="predicted"/>
<reference evidence="2" key="1">
    <citation type="submission" date="2019-03" db="EMBL/GenBank/DDBJ databases">
        <title>Lake Tanganyika Metagenome-Assembled Genomes (MAGs).</title>
        <authorList>
            <person name="Tran P."/>
        </authorList>
    </citation>
    <scope>NUCLEOTIDE SEQUENCE</scope>
    <source>
        <strain evidence="2">K_DeepCast_65m_m2_066</strain>
    </source>
</reference>
<dbReference type="EMBL" id="VGLS01000177">
    <property type="protein sequence ID" value="MBM3223655.1"/>
    <property type="molecule type" value="Genomic_DNA"/>
</dbReference>
<dbReference type="GO" id="GO:0120147">
    <property type="term" value="F:formylglycine-generating oxidase activity"/>
    <property type="evidence" value="ECO:0007669"/>
    <property type="project" value="TreeGrafter"/>
</dbReference>
<feature type="domain" description="Sulfatase-modifying factor enzyme-like" evidence="1">
    <location>
        <begin position="124"/>
        <end position="350"/>
    </location>
</feature>
<dbReference type="Proteomes" id="UP000712673">
    <property type="component" value="Unassembled WGS sequence"/>
</dbReference>
<protein>
    <submittedName>
        <fullName evidence="2">Formylglycine-generating enzyme family protein</fullName>
    </submittedName>
</protein>
<dbReference type="InterPro" id="IPR005532">
    <property type="entry name" value="SUMF_dom"/>
</dbReference>
<accession>A0A937W0T5</accession>